<evidence type="ECO:0000313" key="2">
    <source>
        <dbReference type="Proteomes" id="UP000001194"/>
    </source>
</evidence>
<reference evidence="1 2" key="1">
    <citation type="journal article" date="2008" name="Nature">
        <title>The genome of Laccaria bicolor provides insights into mycorrhizal symbiosis.</title>
        <authorList>
            <person name="Martin F."/>
            <person name="Aerts A."/>
            <person name="Ahren D."/>
            <person name="Brun A."/>
            <person name="Danchin E.G.J."/>
            <person name="Duchaussoy F."/>
            <person name="Gibon J."/>
            <person name="Kohler A."/>
            <person name="Lindquist E."/>
            <person name="Pereda V."/>
            <person name="Salamov A."/>
            <person name="Shapiro H.J."/>
            <person name="Wuyts J."/>
            <person name="Blaudez D."/>
            <person name="Buee M."/>
            <person name="Brokstein P."/>
            <person name="Canbaeck B."/>
            <person name="Cohen D."/>
            <person name="Courty P.E."/>
            <person name="Coutinho P.M."/>
            <person name="Delaruelle C."/>
            <person name="Detter J.C."/>
            <person name="Deveau A."/>
            <person name="DiFazio S."/>
            <person name="Duplessis S."/>
            <person name="Fraissinet-Tachet L."/>
            <person name="Lucic E."/>
            <person name="Frey-Klett P."/>
            <person name="Fourrey C."/>
            <person name="Feussner I."/>
            <person name="Gay G."/>
            <person name="Grimwood J."/>
            <person name="Hoegger P.J."/>
            <person name="Jain P."/>
            <person name="Kilaru S."/>
            <person name="Labbe J."/>
            <person name="Lin Y.C."/>
            <person name="Legue V."/>
            <person name="Le Tacon F."/>
            <person name="Marmeisse R."/>
            <person name="Melayah D."/>
            <person name="Montanini B."/>
            <person name="Muratet M."/>
            <person name="Nehls U."/>
            <person name="Niculita-Hirzel H."/>
            <person name="Oudot-Le Secq M.P."/>
            <person name="Peter M."/>
            <person name="Quesneville H."/>
            <person name="Rajashekar B."/>
            <person name="Reich M."/>
            <person name="Rouhier N."/>
            <person name="Schmutz J."/>
            <person name="Yin T."/>
            <person name="Chalot M."/>
            <person name="Henrissat B."/>
            <person name="Kuees U."/>
            <person name="Lucas S."/>
            <person name="Van de Peer Y."/>
            <person name="Podila G.K."/>
            <person name="Polle A."/>
            <person name="Pukkila P.J."/>
            <person name="Richardson P.M."/>
            <person name="Rouze P."/>
            <person name="Sanders I.R."/>
            <person name="Stajich J.E."/>
            <person name="Tunlid A."/>
            <person name="Tuskan G."/>
            <person name="Grigoriev I.V."/>
        </authorList>
    </citation>
    <scope>NUCLEOTIDE SEQUENCE [LARGE SCALE GENOMIC DNA]</scope>
    <source>
        <strain evidence="2">S238N-H82 / ATCC MYA-4686</strain>
    </source>
</reference>
<dbReference type="GeneID" id="6079621"/>
<keyword evidence="2" id="KW-1185">Reference proteome</keyword>
<proteinExistence type="predicted"/>
<evidence type="ECO:0000313" key="1">
    <source>
        <dbReference type="EMBL" id="EDR05508.1"/>
    </source>
</evidence>
<dbReference type="EMBL" id="DS547113">
    <property type="protein sequence ID" value="EDR05508.1"/>
    <property type="molecule type" value="Genomic_DNA"/>
</dbReference>
<protein>
    <submittedName>
        <fullName evidence="1">Predicted protein</fullName>
    </submittedName>
</protein>
<gene>
    <name evidence="1" type="ORF">LACBIDRAFT_329841</name>
</gene>
<dbReference type="Proteomes" id="UP000001194">
    <property type="component" value="Unassembled WGS sequence"/>
</dbReference>
<dbReference type="KEGG" id="lbc:LACBIDRAFT_329841"/>
<accession>B0DJE7</accession>
<sequence length="175" mass="19741">MTIQRFLVSISIEEDPGVFLLGCTGYCPTPRTSTLLKRQPIRLGADMRGSHRSSKLLRGSWLGVALFRTIPREHETPSVYEIIGEGGTPLFYGPRQKSRSCSACDRRGLWSRHGRKCIGMERVWSQQLSCILYKIYAVLLSITIPSPSVSKVKFTLKLPRYLPDPQIRLSTQNSS</sequence>
<name>B0DJE7_LACBS</name>
<dbReference type="HOGENOM" id="CLU_1532839_0_0_1"/>
<dbReference type="InParanoid" id="B0DJE7"/>
<organism evidence="2">
    <name type="scientific">Laccaria bicolor (strain S238N-H82 / ATCC MYA-4686)</name>
    <name type="common">Bicoloured deceiver</name>
    <name type="synonym">Laccaria laccata var. bicolor</name>
    <dbReference type="NCBI Taxonomy" id="486041"/>
    <lineage>
        <taxon>Eukaryota</taxon>
        <taxon>Fungi</taxon>
        <taxon>Dikarya</taxon>
        <taxon>Basidiomycota</taxon>
        <taxon>Agaricomycotina</taxon>
        <taxon>Agaricomycetes</taxon>
        <taxon>Agaricomycetidae</taxon>
        <taxon>Agaricales</taxon>
        <taxon>Agaricineae</taxon>
        <taxon>Hydnangiaceae</taxon>
        <taxon>Laccaria</taxon>
    </lineage>
</organism>
<dbReference type="RefSeq" id="XP_001884066.1">
    <property type="nucleotide sequence ID" value="XM_001884031.1"/>
</dbReference>
<dbReference type="AlphaFoldDB" id="B0DJE7"/>